<proteinExistence type="predicted"/>
<dbReference type="EMBL" id="BBNS01000024">
    <property type="protein sequence ID" value="GAL72401.1"/>
    <property type="molecule type" value="Genomic_DNA"/>
</dbReference>
<gene>
    <name evidence="1" type="ORF">JCM19302_1163</name>
</gene>
<protein>
    <submittedName>
        <fullName evidence="1">Uncharacterized protein</fullName>
    </submittedName>
</protein>
<name>A0A090W637_9FLAO</name>
<dbReference type="Proteomes" id="UP000029646">
    <property type="component" value="Unassembled WGS sequence"/>
</dbReference>
<organism evidence="1 2">
    <name type="scientific">Jejuia pallidilutea</name>
    <dbReference type="NCBI Taxonomy" id="504487"/>
    <lineage>
        <taxon>Bacteria</taxon>
        <taxon>Pseudomonadati</taxon>
        <taxon>Bacteroidota</taxon>
        <taxon>Flavobacteriia</taxon>
        <taxon>Flavobacteriales</taxon>
        <taxon>Flavobacteriaceae</taxon>
        <taxon>Jejuia</taxon>
    </lineage>
</organism>
<comment type="caution">
    <text evidence="1">The sequence shown here is derived from an EMBL/GenBank/DDBJ whole genome shotgun (WGS) entry which is preliminary data.</text>
</comment>
<sequence length="118" mass="14243">MVLHNISHNFNEDTAVLHHTHNFRMETHHKTRTIYSQEHKIIAFVSYLLSAETSNTKPRKSKIINIDFDKYFCLIRYKLLKINLLKSLSDKIHYRENKTRRFFNKIKVPPKIYILQLC</sequence>
<reference evidence="1 2" key="1">
    <citation type="journal article" date="2014" name="Genome Announc.">
        <title>Draft Genome Sequence of Marine Flavobacterium Jejuia pallidilutea Strain 11shimoA1 and Pigmentation Mutants.</title>
        <authorList>
            <person name="Takatani N."/>
            <person name="Nakanishi M."/>
            <person name="Meirelles P."/>
            <person name="Mino S."/>
            <person name="Suda W."/>
            <person name="Oshima K."/>
            <person name="Hattori M."/>
            <person name="Ohkuma M."/>
            <person name="Hosokawa M."/>
            <person name="Miyashita K."/>
            <person name="Thompson F.L."/>
            <person name="Niwa A."/>
            <person name="Sawabe T."/>
            <person name="Sawabe T."/>
        </authorList>
    </citation>
    <scope>NUCLEOTIDE SEQUENCE [LARGE SCALE GENOMIC DNA]</scope>
    <source>
        <strain evidence="2">JCM19302</strain>
    </source>
</reference>
<dbReference type="AlphaFoldDB" id="A0A090W637"/>
<evidence type="ECO:0000313" key="1">
    <source>
        <dbReference type="EMBL" id="GAL72401.1"/>
    </source>
</evidence>
<accession>A0A090W637</accession>
<evidence type="ECO:0000313" key="2">
    <source>
        <dbReference type="Proteomes" id="UP000029646"/>
    </source>
</evidence>